<accession>A0A6A5C8A2</accession>
<dbReference type="OMA" id="RYDNTIN"/>
<dbReference type="OrthoDB" id="42736at2759"/>
<evidence type="ECO:0000313" key="3">
    <source>
        <dbReference type="EMBL" id="KAF0981499.1"/>
    </source>
</evidence>
<dbReference type="RefSeq" id="XP_044566212.1">
    <property type="nucleotide sequence ID" value="XM_044702644.1"/>
</dbReference>
<keyword evidence="4" id="KW-1185">Reference proteome</keyword>
<dbReference type="Pfam" id="PF13041">
    <property type="entry name" value="PPR_2"/>
    <property type="match status" value="1"/>
</dbReference>
<evidence type="ECO:0000256" key="1">
    <source>
        <dbReference type="ARBA" id="ARBA00007626"/>
    </source>
</evidence>
<dbReference type="EMBL" id="VFQX01000013">
    <property type="protein sequence ID" value="KAF0981499.1"/>
    <property type="molecule type" value="Genomic_DNA"/>
</dbReference>
<dbReference type="SUPFAM" id="SSF81901">
    <property type="entry name" value="HCP-like"/>
    <property type="match status" value="1"/>
</dbReference>
<name>A0A6A5C8A2_NAEFO</name>
<sequence>MKSSSFFLPSTTITTTKLTNARGNLLRDSILANSTGCCSLFSTITTTPITIPFARNLARNLHHSNSPKFFPFLFSHHRDGNSSHPHHSLNSPNQHFYNLQISNHHPSHRFFSTFPSDAQQEMTDLEIIMDEEQEPLEMMLPLSTTEVIPPKKHKPFSKNPPTTSTTFTRNQFTNLLKTLIKSNISEKKFEEYLTLFPAERYDNTINTLIMRFYSTRHNFAMVEAVMKRIKNPDLFVYTQLLNAYSLEGNEQKAEEIFKQISHPDIFVYNSMLTVYARQRNIGKFEGLLQQMKSKAYPNGITYSIILDAYFKVENFDKVDSLFEDIVKKCATGELEPSYIDVQLVNTYLTCLVHSAQYQKALNCFNKYVLGERIEQFLQDMKEKKTLSRGSGPLGVRPNERTILLMLCTFEGMKDEKNFENLITIMRFYKIRPNIYITSKLMQYFFMRKEFKKVIDVYTFSRLGWFKRSYSLVRYISQSYAALDDTEHLLQYITRLEEEGEIQYFNVHSLIYALALVKRPDVAEKLFHKYKSQTSNVSYLLRMYNAMLLCLIRSGLQEKAIQFYKSYPFKPNSITNRILCEKFDRRPENTLTATKKD</sequence>
<dbReference type="VEuPathDB" id="AmoebaDB:FDP41_012156"/>
<dbReference type="InterPro" id="IPR011990">
    <property type="entry name" value="TPR-like_helical_dom_sf"/>
</dbReference>
<reference evidence="3 4" key="1">
    <citation type="journal article" date="2019" name="Sci. Rep.">
        <title>Nanopore sequencing improves the draft genome of the human pathogenic amoeba Naegleria fowleri.</title>
        <authorList>
            <person name="Liechti N."/>
            <person name="Schurch N."/>
            <person name="Bruggmann R."/>
            <person name="Wittwer M."/>
        </authorList>
    </citation>
    <scope>NUCLEOTIDE SEQUENCE [LARGE SCALE GENOMIC DNA]</scope>
    <source>
        <strain evidence="3 4">ATCC 30894</strain>
    </source>
</reference>
<feature type="repeat" description="PPR" evidence="2">
    <location>
        <begin position="264"/>
        <end position="298"/>
    </location>
</feature>
<dbReference type="PANTHER" id="PTHR46128">
    <property type="entry name" value="MITOCHONDRIAL GROUP I INTRON SPLICING FACTOR CCM1"/>
    <property type="match status" value="1"/>
</dbReference>
<gene>
    <name evidence="3" type="ORF">FDP41_012156</name>
</gene>
<protein>
    <recommendedName>
        <fullName evidence="5">Pentacotripeptide-repeat region of PRORP domain-containing protein</fullName>
    </recommendedName>
</protein>
<comment type="caution">
    <text evidence="3">The sequence shown here is derived from an EMBL/GenBank/DDBJ whole genome shotgun (WGS) entry which is preliminary data.</text>
</comment>
<dbReference type="VEuPathDB" id="AmoebaDB:NF0046330"/>
<dbReference type="AlphaFoldDB" id="A0A6A5C8A2"/>
<organism evidence="3 4">
    <name type="scientific">Naegleria fowleri</name>
    <name type="common">Brain eating amoeba</name>
    <dbReference type="NCBI Taxonomy" id="5763"/>
    <lineage>
        <taxon>Eukaryota</taxon>
        <taxon>Discoba</taxon>
        <taxon>Heterolobosea</taxon>
        <taxon>Tetramitia</taxon>
        <taxon>Eutetramitia</taxon>
        <taxon>Vahlkampfiidae</taxon>
        <taxon>Naegleria</taxon>
    </lineage>
</organism>
<evidence type="ECO:0000313" key="4">
    <source>
        <dbReference type="Proteomes" id="UP000444721"/>
    </source>
</evidence>
<dbReference type="Pfam" id="PF13812">
    <property type="entry name" value="PPR_3"/>
    <property type="match status" value="1"/>
</dbReference>
<proteinExistence type="inferred from homology"/>
<dbReference type="NCBIfam" id="TIGR00756">
    <property type="entry name" value="PPR"/>
    <property type="match status" value="2"/>
</dbReference>
<dbReference type="Proteomes" id="UP000444721">
    <property type="component" value="Unassembled WGS sequence"/>
</dbReference>
<dbReference type="GeneID" id="68119371"/>
<dbReference type="VEuPathDB" id="AmoebaDB:NfTy_038440"/>
<dbReference type="InterPro" id="IPR050872">
    <property type="entry name" value="PPR_P_subfamily"/>
</dbReference>
<dbReference type="PANTHER" id="PTHR46128:SF329">
    <property type="entry name" value="MITOCHONDRIAL GROUP I INTRON SPLICING FACTOR DMR1"/>
    <property type="match status" value="1"/>
</dbReference>
<dbReference type="Gene3D" id="1.25.40.10">
    <property type="entry name" value="Tetratricopeptide repeat domain"/>
    <property type="match status" value="2"/>
</dbReference>
<dbReference type="PROSITE" id="PS51375">
    <property type="entry name" value="PPR"/>
    <property type="match status" value="1"/>
</dbReference>
<dbReference type="InterPro" id="IPR002885">
    <property type="entry name" value="PPR_rpt"/>
</dbReference>
<evidence type="ECO:0000256" key="2">
    <source>
        <dbReference type="PROSITE-ProRule" id="PRU00708"/>
    </source>
</evidence>
<comment type="similarity">
    <text evidence="1">Belongs to the PPR family. P subfamily.</text>
</comment>
<evidence type="ECO:0008006" key="5">
    <source>
        <dbReference type="Google" id="ProtNLM"/>
    </source>
</evidence>